<dbReference type="Proteomes" id="UP000663850">
    <property type="component" value="Unassembled WGS sequence"/>
</dbReference>
<evidence type="ECO:0000256" key="1">
    <source>
        <dbReference type="SAM" id="MobiDB-lite"/>
    </source>
</evidence>
<feature type="region of interest" description="Disordered" evidence="1">
    <location>
        <begin position="44"/>
        <end position="94"/>
    </location>
</feature>
<gene>
    <name evidence="3" type="ORF">RDB_LOCUS23160</name>
</gene>
<comment type="caution">
    <text evidence="3">The sequence shown here is derived from an EMBL/GenBank/DDBJ whole genome shotgun (WGS) entry which is preliminary data.</text>
</comment>
<feature type="compositionally biased region" description="Polar residues" evidence="1">
    <location>
        <begin position="47"/>
        <end position="64"/>
    </location>
</feature>
<dbReference type="EMBL" id="CAJMWZ010001330">
    <property type="protein sequence ID" value="CAE6435053.1"/>
    <property type="molecule type" value="Genomic_DNA"/>
</dbReference>
<dbReference type="Pfam" id="PF20415">
    <property type="entry name" value="DUF6699"/>
    <property type="match status" value="1"/>
</dbReference>
<feature type="compositionally biased region" description="Polar residues" evidence="1">
    <location>
        <begin position="203"/>
        <end position="215"/>
    </location>
</feature>
<feature type="domain" description="DUF6699" evidence="2">
    <location>
        <begin position="220"/>
        <end position="306"/>
    </location>
</feature>
<evidence type="ECO:0000313" key="3">
    <source>
        <dbReference type="EMBL" id="CAE6435053.1"/>
    </source>
</evidence>
<feature type="region of interest" description="Disordered" evidence="1">
    <location>
        <begin position="1"/>
        <end position="30"/>
    </location>
</feature>
<organism evidence="3 4">
    <name type="scientific">Rhizoctonia solani</name>
    <dbReference type="NCBI Taxonomy" id="456999"/>
    <lineage>
        <taxon>Eukaryota</taxon>
        <taxon>Fungi</taxon>
        <taxon>Dikarya</taxon>
        <taxon>Basidiomycota</taxon>
        <taxon>Agaricomycotina</taxon>
        <taxon>Agaricomycetes</taxon>
        <taxon>Cantharellales</taxon>
        <taxon>Ceratobasidiaceae</taxon>
        <taxon>Rhizoctonia</taxon>
    </lineage>
</organism>
<evidence type="ECO:0000313" key="4">
    <source>
        <dbReference type="Proteomes" id="UP000663850"/>
    </source>
</evidence>
<evidence type="ECO:0000259" key="2">
    <source>
        <dbReference type="Pfam" id="PF20415"/>
    </source>
</evidence>
<reference evidence="3" key="1">
    <citation type="submission" date="2021-01" db="EMBL/GenBank/DDBJ databases">
        <authorList>
            <person name="Kaushik A."/>
        </authorList>
    </citation>
    <scope>NUCLEOTIDE SEQUENCE</scope>
    <source>
        <strain evidence="3">Type strain: AG8-Rh-89/</strain>
    </source>
</reference>
<dbReference type="AlphaFoldDB" id="A0A8H2XS31"/>
<feature type="compositionally biased region" description="Low complexity" evidence="1">
    <location>
        <begin position="142"/>
        <end position="151"/>
    </location>
</feature>
<sequence length="335" mass="37492">MSLPPHNNLPNVEPYSVHRPEIHHPRPTRPLAVRRVTIAVMVDEQNHSTLPHYTPATDTPNNENVETRDGNGIPPPEANPRSPSAPAALNRAASPPTLTIHSILTVPPALRSRRRVRLTWDVRFSPDALPLSQLTRRDSITSHHSSSTTHSRYSNPGPTVSTQHMRPRSNTQPGTDLELASDLHARLNLNYNSHPVAEGLSPITPNAGGTPQSFANHPMALEPATSPRRGRMLIICRDLLDWFIPIYARDPEVGCTVLDVIRGIYKALQKKVEVSGRTRPASDDTRAVLGWRRVEWLYDKTVFVCIGRDDALARRRVPRIPTEEVFVLTLARRRE</sequence>
<feature type="region of interest" description="Disordered" evidence="1">
    <location>
        <begin position="200"/>
        <end position="222"/>
    </location>
</feature>
<protein>
    <recommendedName>
        <fullName evidence="2">DUF6699 domain-containing protein</fullName>
    </recommendedName>
</protein>
<proteinExistence type="predicted"/>
<name>A0A8H2XS31_9AGAM</name>
<accession>A0A8H2XS31</accession>
<dbReference type="InterPro" id="IPR046522">
    <property type="entry name" value="DUF6699"/>
</dbReference>
<feature type="compositionally biased region" description="Polar residues" evidence="1">
    <location>
        <begin position="152"/>
        <end position="174"/>
    </location>
</feature>
<feature type="region of interest" description="Disordered" evidence="1">
    <location>
        <begin position="135"/>
        <end position="176"/>
    </location>
</feature>